<dbReference type="PANTHER" id="PTHR11644:SF2">
    <property type="entry name" value="CYTIDINE DEAMINASE"/>
    <property type="match status" value="1"/>
</dbReference>
<evidence type="ECO:0000256" key="12">
    <source>
        <dbReference type="PIRSR" id="PIRSR606262-1"/>
    </source>
</evidence>
<evidence type="ECO:0000313" key="16">
    <source>
        <dbReference type="EMBL" id="MST81321.1"/>
    </source>
</evidence>
<dbReference type="GO" id="GO:0055086">
    <property type="term" value="P:nucleobase-containing small molecule metabolic process"/>
    <property type="evidence" value="ECO:0007669"/>
    <property type="project" value="UniProtKB-ARBA"/>
</dbReference>
<gene>
    <name evidence="16" type="ORF">FYJ60_03185</name>
</gene>
<evidence type="ECO:0000256" key="6">
    <source>
        <dbReference type="ARBA" id="ARBA00022723"/>
    </source>
</evidence>
<comment type="cofactor">
    <cofactor evidence="1 13 14">
        <name>Zn(2+)</name>
        <dbReference type="ChEBI" id="CHEBI:29105"/>
    </cofactor>
</comment>
<dbReference type="NCBIfam" id="NF004064">
    <property type="entry name" value="PRK05578.1"/>
    <property type="match status" value="1"/>
</dbReference>
<dbReference type="GO" id="GO:0008270">
    <property type="term" value="F:zinc ion binding"/>
    <property type="evidence" value="ECO:0007669"/>
    <property type="project" value="UniProtKB-UniRule"/>
</dbReference>
<keyword evidence="6 13" id="KW-0479">Metal-binding</keyword>
<protein>
    <recommendedName>
        <fullName evidence="5 14">Cytidine deaminase</fullName>
        <ecNumber evidence="4 14">3.5.4.5</ecNumber>
    </recommendedName>
    <alternativeName>
        <fullName evidence="9 14">Cytidine aminohydrolase</fullName>
    </alternativeName>
</protein>
<comment type="similarity">
    <text evidence="3 14">Belongs to the cytidine and deoxycytidylate deaminase family.</text>
</comment>
<dbReference type="InterPro" id="IPR050202">
    <property type="entry name" value="Cyt/Deoxycyt_deaminase"/>
</dbReference>
<feature type="binding site" evidence="13">
    <location>
        <position position="107"/>
    </location>
    <ligand>
        <name>Zn(2+)</name>
        <dbReference type="ChEBI" id="CHEBI:29105"/>
        <note>catalytic</note>
    </ligand>
</feature>
<evidence type="ECO:0000256" key="9">
    <source>
        <dbReference type="ARBA" id="ARBA00032005"/>
    </source>
</evidence>
<dbReference type="InterPro" id="IPR016193">
    <property type="entry name" value="Cytidine_deaminase-like"/>
</dbReference>
<comment type="caution">
    <text evidence="16">The sequence shown here is derived from an EMBL/GenBank/DDBJ whole genome shotgun (WGS) entry which is preliminary data.</text>
</comment>
<sequence length="160" mass="17520">MEDKTTEKNGNENFSAGTAEMLIKAALKARENAYCPYSGFAVGAALLCRDGSVWCGCNLENAAFTPGNCAERTAFFKAVSEGKREFSAIAIVGGKADAEKLEFCPPCGVCRQVMREFCRNDFRIILAVSEKEYRLYTLEELLPLSFGPEQLAGDTDTCEK</sequence>
<keyword evidence="7 14" id="KW-0378">Hydrolase</keyword>
<reference evidence="16 17" key="1">
    <citation type="submission" date="2019-08" db="EMBL/GenBank/DDBJ databases">
        <title>In-depth cultivation of the pig gut microbiome towards novel bacterial diversity and tailored functional studies.</title>
        <authorList>
            <person name="Wylensek D."/>
            <person name="Hitch T.C.A."/>
            <person name="Clavel T."/>
        </authorList>
    </citation>
    <scope>NUCLEOTIDE SEQUENCE [LARGE SCALE GENOMIC DNA]</scope>
    <source>
        <strain evidence="16 17">Oil+RF-744-WCA-WT-13</strain>
    </source>
</reference>
<evidence type="ECO:0000256" key="2">
    <source>
        <dbReference type="ARBA" id="ARBA00003949"/>
    </source>
</evidence>
<evidence type="ECO:0000256" key="13">
    <source>
        <dbReference type="PIRSR" id="PIRSR606262-3"/>
    </source>
</evidence>
<evidence type="ECO:0000256" key="7">
    <source>
        <dbReference type="ARBA" id="ARBA00022801"/>
    </source>
</evidence>
<dbReference type="GO" id="GO:0072527">
    <property type="term" value="P:pyrimidine-containing compound metabolic process"/>
    <property type="evidence" value="ECO:0007669"/>
    <property type="project" value="UniProtKB-ARBA"/>
</dbReference>
<dbReference type="GO" id="GO:0005829">
    <property type="term" value="C:cytosol"/>
    <property type="evidence" value="ECO:0007669"/>
    <property type="project" value="TreeGrafter"/>
</dbReference>
<proteinExistence type="inferred from homology"/>
<comment type="catalytic activity">
    <reaction evidence="10 14">
        <text>2'-deoxycytidine + H2O + H(+) = 2'-deoxyuridine + NH4(+)</text>
        <dbReference type="Rhea" id="RHEA:13433"/>
        <dbReference type="ChEBI" id="CHEBI:15377"/>
        <dbReference type="ChEBI" id="CHEBI:15378"/>
        <dbReference type="ChEBI" id="CHEBI:15698"/>
        <dbReference type="ChEBI" id="CHEBI:16450"/>
        <dbReference type="ChEBI" id="CHEBI:28938"/>
        <dbReference type="EC" id="3.5.4.5"/>
    </reaction>
</comment>
<dbReference type="GO" id="GO:0004126">
    <property type="term" value="F:cytidine deaminase activity"/>
    <property type="evidence" value="ECO:0007669"/>
    <property type="project" value="UniProtKB-UniRule"/>
</dbReference>
<keyword evidence="8 13" id="KW-0862">Zinc</keyword>
<evidence type="ECO:0000256" key="10">
    <source>
        <dbReference type="ARBA" id="ARBA00049252"/>
    </source>
</evidence>
<evidence type="ECO:0000313" key="17">
    <source>
        <dbReference type="Proteomes" id="UP000466864"/>
    </source>
</evidence>
<accession>A0A7X2P7P9</accession>
<organism evidence="16 17">
    <name type="scientific">Bilifractor porci</name>
    <dbReference type="NCBI Taxonomy" id="2606636"/>
    <lineage>
        <taxon>Bacteria</taxon>
        <taxon>Bacillati</taxon>
        <taxon>Bacillota</taxon>
        <taxon>Clostridia</taxon>
        <taxon>Lachnospirales</taxon>
        <taxon>Lachnospiraceae</taxon>
        <taxon>Bilifractor</taxon>
    </lineage>
</organism>
<feature type="domain" description="CMP/dCMP-type deaminase" evidence="15">
    <location>
        <begin position="17"/>
        <end position="149"/>
    </location>
</feature>
<evidence type="ECO:0000256" key="1">
    <source>
        <dbReference type="ARBA" id="ARBA00001947"/>
    </source>
</evidence>
<evidence type="ECO:0000256" key="8">
    <source>
        <dbReference type="ARBA" id="ARBA00022833"/>
    </source>
</evidence>
<evidence type="ECO:0000259" key="15">
    <source>
        <dbReference type="PROSITE" id="PS51747"/>
    </source>
</evidence>
<dbReference type="Proteomes" id="UP000466864">
    <property type="component" value="Unassembled WGS sequence"/>
</dbReference>
<evidence type="ECO:0000256" key="5">
    <source>
        <dbReference type="ARBA" id="ARBA00018266"/>
    </source>
</evidence>
<evidence type="ECO:0000256" key="4">
    <source>
        <dbReference type="ARBA" id="ARBA00012783"/>
    </source>
</evidence>
<dbReference type="PANTHER" id="PTHR11644">
    <property type="entry name" value="CYTIDINE DEAMINASE"/>
    <property type="match status" value="1"/>
</dbReference>
<dbReference type="RefSeq" id="WP_154457140.1">
    <property type="nucleotide sequence ID" value="NZ_VUMV01000002.1"/>
</dbReference>
<dbReference type="FunFam" id="3.40.140.10:FF:000008">
    <property type="entry name" value="Cytidine deaminase"/>
    <property type="match status" value="1"/>
</dbReference>
<dbReference type="Pfam" id="PF00383">
    <property type="entry name" value="dCMP_cyt_deam_1"/>
    <property type="match status" value="1"/>
</dbReference>
<dbReference type="NCBIfam" id="TIGR01354">
    <property type="entry name" value="cyt_deam_tetra"/>
    <property type="match status" value="1"/>
</dbReference>
<dbReference type="EMBL" id="VUMV01000002">
    <property type="protein sequence ID" value="MST81321.1"/>
    <property type="molecule type" value="Genomic_DNA"/>
</dbReference>
<keyword evidence="17" id="KW-1185">Reference proteome</keyword>
<feature type="binding site" evidence="13">
    <location>
        <position position="69"/>
    </location>
    <ligand>
        <name>Zn(2+)</name>
        <dbReference type="ChEBI" id="CHEBI:29105"/>
        <note>catalytic</note>
    </ligand>
</feature>
<comment type="function">
    <text evidence="2 14">This enzyme scavenges exogenous and endogenous cytidine and 2'-deoxycytidine for UMP synthesis.</text>
</comment>
<name>A0A7X2P7P9_9FIRM</name>
<feature type="binding site" evidence="13">
    <location>
        <position position="110"/>
    </location>
    <ligand>
        <name>Zn(2+)</name>
        <dbReference type="ChEBI" id="CHEBI:29105"/>
        <note>catalytic</note>
    </ligand>
</feature>
<dbReference type="InterPro" id="IPR006262">
    <property type="entry name" value="Cyt_deam_tetra"/>
</dbReference>
<dbReference type="SUPFAM" id="SSF53927">
    <property type="entry name" value="Cytidine deaminase-like"/>
    <property type="match status" value="1"/>
</dbReference>
<dbReference type="PROSITE" id="PS51747">
    <property type="entry name" value="CYT_DCMP_DEAMINASES_2"/>
    <property type="match status" value="1"/>
</dbReference>
<dbReference type="Gene3D" id="3.40.140.10">
    <property type="entry name" value="Cytidine Deaminase, domain 2"/>
    <property type="match status" value="1"/>
</dbReference>
<comment type="catalytic activity">
    <reaction evidence="11 14">
        <text>cytidine + H2O + H(+) = uridine + NH4(+)</text>
        <dbReference type="Rhea" id="RHEA:16069"/>
        <dbReference type="ChEBI" id="CHEBI:15377"/>
        <dbReference type="ChEBI" id="CHEBI:15378"/>
        <dbReference type="ChEBI" id="CHEBI:16704"/>
        <dbReference type="ChEBI" id="CHEBI:17562"/>
        <dbReference type="ChEBI" id="CHEBI:28938"/>
        <dbReference type="EC" id="3.5.4.5"/>
    </reaction>
</comment>
<evidence type="ECO:0000256" key="3">
    <source>
        <dbReference type="ARBA" id="ARBA00006576"/>
    </source>
</evidence>
<evidence type="ECO:0000256" key="14">
    <source>
        <dbReference type="RuleBase" id="RU364006"/>
    </source>
</evidence>
<feature type="active site" description="Proton donor" evidence="12">
    <location>
        <position position="71"/>
    </location>
</feature>
<dbReference type="InterPro" id="IPR002125">
    <property type="entry name" value="CMP_dCMP_dom"/>
</dbReference>
<dbReference type="CDD" id="cd01283">
    <property type="entry name" value="cytidine_deaminase"/>
    <property type="match status" value="1"/>
</dbReference>
<dbReference type="AlphaFoldDB" id="A0A7X2P7P9"/>
<dbReference type="EC" id="3.5.4.5" evidence="4 14"/>
<evidence type="ECO:0000256" key="11">
    <source>
        <dbReference type="ARBA" id="ARBA00049558"/>
    </source>
</evidence>